<comment type="caution">
    <text evidence="6">The sequence shown here is derived from an EMBL/GenBank/DDBJ whole genome shotgun (WGS) entry which is preliminary data.</text>
</comment>
<organism evidence="6 7">
    <name type="scientific">Saguinus oedipus</name>
    <name type="common">Cotton-top tamarin</name>
    <name type="synonym">Oedipomidas oedipus</name>
    <dbReference type="NCBI Taxonomy" id="9490"/>
    <lineage>
        <taxon>Eukaryota</taxon>
        <taxon>Metazoa</taxon>
        <taxon>Chordata</taxon>
        <taxon>Craniata</taxon>
        <taxon>Vertebrata</taxon>
        <taxon>Euteleostomi</taxon>
        <taxon>Mammalia</taxon>
        <taxon>Eutheria</taxon>
        <taxon>Euarchontoglires</taxon>
        <taxon>Primates</taxon>
        <taxon>Haplorrhini</taxon>
        <taxon>Platyrrhini</taxon>
        <taxon>Cebidae</taxon>
        <taxon>Callitrichinae</taxon>
        <taxon>Saguinus</taxon>
    </lineage>
</organism>
<proteinExistence type="predicted"/>
<dbReference type="CDD" id="cd11304">
    <property type="entry name" value="Cadherin_repeat"/>
    <property type="match status" value="1"/>
</dbReference>
<protein>
    <submittedName>
        <fullName evidence="6">Protocadherin beta-2</fullName>
    </submittedName>
</protein>
<keyword evidence="4" id="KW-0812">Transmembrane</keyword>
<evidence type="ECO:0000256" key="3">
    <source>
        <dbReference type="ARBA" id="ARBA00023180"/>
    </source>
</evidence>
<dbReference type="EMBL" id="JASSZA010000014">
    <property type="protein sequence ID" value="KAK2093499.1"/>
    <property type="molecule type" value="Genomic_DNA"/>
</dbReference>
<name>A0ABQ9U8W3_SAGOE</name>
<dbReference type="InterPro" id="IPR050174">
    <property type="entry name" value="Protocadherin/Cadherin-CA"/>
</dbReference>
<dbReference type="Gene3D" id="2.60.40.60">
    <property type="entry name" value="Cadherins"/>
    <property type="match status" value="1"/>
</dbReference>
<dbReference type="InterPro" id="IPR032455">
    <property type="entry name" value="Cadherin_C"/>
</dbReference>
<dbReference type="SUPFAM" id="SSF49313">
    <property type="entry name" value="Cadherin-like"/>
    <property type="match status" value="1"/>
</dbReference>
<keyword evidence="7" id="KW-1185">Reference proteome</keyword>
<dbReference type="InterPro" id="IPR015919">
    <property type="entry name" value="Cadherin-like_sf"/>
</dbReference>
<dbReference type="Proteomes" id="UP001266305">
    <property type="component" value="Unassembled WGS sequence"/>
</dbReference>
<dbReference type="Pfam" id="PF16492">
    <property type="entry name" value="Cadherin_C_2"/>
    <property type="match status" value="1"/>
</dbReference>
<feature type="transmembrane region" description="Helical" evidence="4">
    <location>
        <begin position="79"/>
        <end position="102"/>
    </location>
</feature>
<sequence length="173" mass="18866">MEPKLFGVWVHSGEVCTARLLSERDPTKHRLLVLVKDNGEPSCSSTATLHVLLVDGFSQPYLLLPEAALAQAQADLLTVYLVVALASVSLLFLFSVLLFMAVRLCRRSRVASVPEGPFPGHLVDVSGTGILSQSFQYEVCLLAGFGTNEFKFLKSVIPEYVNTVNDGRESPTL</sequence>
<keyword evidence="4" id="KW-1133">Transmembrane helix</keyword>
<keyword evidence="2 4" id="KW-0472">Membrane</keyword>
<reference evidence="6 7" key="1">
    <citation type="submission" date="2023-05" db="EMBL/GenBank/DDBJ databases">
        <title>B98-5 Cell Line De Novo Hybrid Assembly: An Optical Mapping Approach.</title>
        <authorList>
            <person name="Kananen K."/>
            <person name="Auerbach J.A."/>
            <person name="Kautto E."/>
            <person name="Blachly J.S."/>
        </authorList>
    </citation>
    <scope>NUCLEOTIDE SEQUENCE [LARGE SCALE GENOMIC DNA]</scope>
    <source>
        <strain evidence="6">B95-8</strain>
        <tissue evidence="6">Cell line</tissue>
    </source>
</reference>
<evidence type="ECO:0000313" key="6">
    <source>
        <dbReference type="EMBL" id="KAK2093499.1"/>
    </source>
</evidence>
<accession>A0ABQ9U8W3</accession>
<gene>
    <name evidence="6" type="primary">PCDHB2_2</name>
    <name evidence="6" type="ORF">P7K49_027237</name>
</gene>
<evidence type="ECO:0000256" key="1">
    <source>
        <dbReference type="ARBA" id="ARBA00004370"/>
    </source>
</evidence>
<dbReference type="PANTHER" id="PTHR24028">
    <property type="entry name" value="CADHERIN-87A"/>
    <property type="match status" value="1"/>
</dbReference>
<comment type="subcellular location">
    <subcellularLocation>
        <location evidence="1">Membrane</location>
    </subcellularLocation>
</comment>
<dbReference type="PANTHER" id="PTHR24028:SF318">
    <property type="entry name" value="PROTOCADHERIN BETA-13"/>
    <property type="match status" value="1"/>
</dbReference>
<evidence type="ECO:0000259" key="5">
    <source>
        <dbReference type="Pfam" id="PF16492"/>
    </source>
</evidence>
<evidence type="ECO:0000256" key="2">
    <source>
        <dbReference type="ARBA" id="ARBA00023136"/>
    </source>
</evidence>
<evidence type="ECO:0000313" key="7">
    <source>
        <dbReference type="Proteomes" id="UP001266305"/>
    </source>
</evidence>
<evidence type="ECO:0000256" key="4">
    <source>
        <dbReference type="SAM" id="Phobius"/>
    </source>
</evidence>
<feature type="domain" description="Cadherin cytoplasmic C-terminal" evidence="5">
    <location>
        <begin position="77"/>
        <end position="154"/>
    </location>
</feature>
<keyword evidence="3" id="KW-0325">Glycoprotein</keyword>